<gene>
    <name evidence="1" type="ORF">TRITD_1Bv1G049870</name>
</gene>
<reference evidence="1 2" key="1">
    <citation type="submission" date="2017-09" db="EMBL/GenBank/DDBJ databases">
        <authorList>
            <consortium name="International Durum Wheat Genome Sequencing Consortium (IDWGSC)"/>
            <person name="Milanesi L."/>
        </authorList>
    </citation>
    <scope>NUCLEOTIDE SEQUENCE [LARGE SCALE GENOMIC DNA]</scope>
    <source>
        <strain evidence="2">cv. Svevo</strain>
    </source>
</reference>
<evidence type="ECO:0000313" key="1">
    <source>
        <dbReference type="EMBL" id="VAH14596.1"/>
    </source>
</evidence>
<dbReference type="AlphaFoldDB" id="A0A9R0V712"/>
<protein>
    <submittedName>
        <fullName evidence="1">Uncharacterized protein</fullName>
    </submittedName>
</protein>
<dbReference type="Proteomes" id="UP000324705">
    <property type="component" value="Chromosome 1B"/>
</dbReference>
<sequence>MPRAMYVHRTTSHRVVEADGPEEVNDKIILGAHAPDILRVLGDEATHEELRILGAFQYVQSGMYLHCDESLMPWNPSSWSTCNFLGTTSTRELHCFNSAAWLSRLSYLHEC</sequence>
<name>A0A9R0V712_TRITD</name>
<organism evidence="1 2">
    <name type="scientific">Triticum turgidum subsp. durum</name>
    <name type="common">Durum wheat</name>
    <name type="synonym">Triticum durum</name>
    <dbReference type="NCBI Taxonomy" id="4567"/>
    <lineage>
        <taxon>Eukaryota</taxon>
        <taxon>Viridiplantae</taxon>
        <taxon>Streptophyta</taxon>
        <taxon>Embryophyta</taxon>
        <taxon>Tracheophyta</taxon>
        <taxon>Spermatophyta</taxon>
        <taxon>Magnoliopsida</taxon>
        <taxon>Liliopsida</taxon>
        <taxon>Poales</taxon>
        <taxon>Poaceae</taxon>
        <taxon>BOP clade</taxon>
        <taxon>Pooideae</taxon>
        <taxon>Triticodae</taxon>
        <taxon>Triticeae</taxon>
        <taxon>Triticinae</taxon>
        <taxon>Triticum</taxon>
    </lineage>
</organism>
<keyword evidence="2" id="KW-1185">Reference proteome</keyword>
<dbReference type="Gramene" id="TRITD1Bv1G049870.1">
    <property type="protein sequence ID" value="TRITD1Bv1G049870.1"/>
    <property type="gene ID" value="TRITD1Bv1G049870"/>
</dbReference>
<accession>A0A9R0V712</accession>
<dbReference type="EMBL" id="LT934112">
    <property type="protein sequence ID" value="VAH14596.1"/>
    <property type="molecule type" value="Genomic_DNA"/>
</dbReference>
<proteinExistence type="predicted"/>
<evidence type="ECO:0000313" key="2">
    <source>
        <dbReference type="Proteomes" id="UP000324705"/>
    </source>
</evidence>